<evidence type="ECO:0000256" key="2">
    <source>
        <dbReference type="ARBA" id="ARBA00022448"/>
    </source>
</evidence>
<dbReference type="Pfam" id="PF13416">
    <property type="entry name" value="SBP_bac_8"/>
    <property type="match status" value="1"/>
</dbReference>
<dbReference type="InterPro" id="IPR006059">
    <property type="entry name" value="SBP"/>
</dbReference>
<dbReference type="Gene3D" id="3.40.190.10">
    <property type="entry name" value="Periplasmic binding protein-like II"/>
    <property type="match status" value="2"/>
</dbReference>
<evidence type="ECO:0000256" key="1">
    <source>
        <dbReference type="ARBA" id="ARBA00004418"/>
    </source>
</evidence>
<keyword evidence="3 6" id="KW-0732">Signal</keyword>
<feature type="signal peptide" evidence="6">
    <location>
        <begin position="1"/>
        <end position="17"/>
    </location>
</feature>
<comment type="caution">
    <text evidence="7">The sequence shown here is derived from an EMBL/GenBank/DDBJ whole genome shotgun (WGS) entry which is preliminary data.</text>
</comment>
<evidence type="ECO:0000313" key="8">
    <source>
        <dbReference type="Proteomes" id="UP001595528"/>
    </source>
</evidence>
<evidence type="ECO:0000256" key="4">
    <source>
        <dbReference type="ARBA" id="ARBA00022764"/>
    </source>
</evidence>
<dbReference type="EMBL" id="JBHRTR010000028">
    <property type="protein sequence ID" value="MFC3228585.1"/>
    <property type="molecule type" value="Genomic_DNA"/>
</dbReference>
<evidence type="ECO:0000256" key="6">
    <source>
        <dbReference type="SAM" id="SignalP"/>
    </source>
</evidence>
<dbReference type="InterPro" id="IPR001188">
    <property type="entry name" value="Sperm_putr-bd"/>
</dbReference>
<protein>
    <recommendedName>
        <fullName evidence="5">Putrescine-binding periplasmic protein</fullName>
    </recommendedName>
</protein>
<keyword evidence="8" id="KW-1185">Reference proteome</keyword>
<proteinExistence type="inferred from homology"/>
<dbReference type="CDD" id="cd13659">
    <property type="entry name" value="PBP2_PotF"/>
    <property type="match status" value="1"/>
</dbReference>
<dbReference type="PRINTS" id="PR00909">
    <property type="entry name" value="SPERMDNBNDNG"/>
</dbReference>
<keyword evidence="2 5" id="KW-0813">Transport</keyword>
<evidence type="ECO:0000313" key="7">
    <source>
        <dbReference type="EMBL" id="MFC3228585.1"/>
    </source>
</evidence>
<comment type="function">
    <text evidence="5">Required for the activity of the bacterial periplasmic transport system of putrescine.</text>
</comment>
<keyword evidence="4 5" id="KW-0574">Periplasm</keyword>
<dbReference type="PANTHER" id="PTHR30222:SF12">
    <property type="entry name" value="NORSPERMIDINE SENSOR"/>
    <property type="match status" value="1"/>
</dbReference>
<comment type="similarity">
    <text evidence="5">Belongs to the bacterial solute-binding protein PotD/PotF family.</text>
</comment>
<dbReference type="PANTHER" id="PTHR30222">
    <property type="entry name" value="SPERMIDINE/PUTRESCINE-BINDING PERIPLASMIC PROTEIN"/>
    <property type="match status" value="1"/>
</dbReference>
<reference evidence="8" key="1">
    <citation type="journal article" date="2019" name="Int. J. Syst. Evol. Microbiol.">
        <title>The Global Catalogue of Microorganisms (GCM) 10K type strain sequencing project: providing services to taxonomists for standard genome sequencing and annotation.</title>
        <authorList>
            <consortium name="The Broad Institute Genomics Platform"/>
            <consortium name="The Broad Institute Genome Sequencing Center for Infectious Disease"/>
            <person name="Wu L."/>
            <person name="Ma J."/>
        </authorList>
    </citation>
    <scope>NUCLEOTIDE SEQUENCE [LARGE SCALE GENOMIC DNA]</scope>
    <source>
        <strain evidence="8">KCTC 42964</strain>
    </source>
</reference>
<comment type="subcellular location">
    <subcellularLocation>
        <location evidence="1 5">Periplasm</location>
    </subcellularLocation>
</comment>
<dbReference type="SUPFAM" id="SSF53850">
    <property type="entry name" value="Periplasmic binding protein-like II"/>
    <property type="match status" value="1"/>
</dbReference>
<dbReference type="RefSeq" id="WP_379901853.1">
    <property type="nucleotide sequence ID" value="NZ_JBHRTR010000028.1"/>
</dbReference>
<gene>
    <name evidence="7" type="ORF">ACFOGJ_15175</name>
</gene>
<evidence type="ECO:0000256" key="3">
    <source>
        <dbReference type="ARBA" id="ARBA00022729"/>
    </source>
</evidence>
<sequence length="373" mass="40444">MTSRLSLIALLTGAALAGTALLPGLQADLRAQDKGVVNVFNWSDYVAEDTLANFTKQTGIAVNYDVYDSTAVANAKIGAGSSGYDMAVLAGVDLQRMIASGALQPIDTAKLKNYGNLDPKLMQRLARLDPGNKYAVPYMFGTVGIGYNVDKVKERLGGEVPNSWSLVFDPTVASKLADCGISLLDESNEVYGAMLAYMGADPLTTDIAEFEKAHAALEKVRPHLRDFNSGQYISDLANGEVCVAMGYNGDILQARDRAGEANNGVNVSFMMPKEGLSLWFDLMTMPAGAPNPDNGLTYIDYILEPKVAADITNYVFFANPNTKAYEFVSEDVKTDPAVYPTPEVLEKTFVLQELPPQVLRSLNRLWTRLKAGR</sequence>
<evidence type="ECO:0000256" key="5">
    <source>
        <dbReference type="PIRNR" id="PIRNR019574"/>
    </source>
</evidence>
<accession>A0ABV7L2F8</accession>
<dbReference type="PIRSF" id="PIRSF019574">
    <property type="entry name" value="Periplasmic_polyamine_BP"/>
    <property type="match status" value="1"/>
</dbReference>
<feature type="chain" id="PRO_5045140918" description="Putrescine-binding periplasmic protein" evidence="6">
    <location>
        <begin position="18"/>
        <end position="373"/>
    </location>
</feature>
<dbReference type="Proteomes" id="UP001595528">
    <property type="component" value="Unassembled WGS sequence"/>
</dbReference>
<name>A0ABV7L2F8_9PROT</name>
<organism evidence="7 8">
    <name type="scientific">Marinibaculum pumilum</name>
    <dbReference type="NCBI Taxonomy" id="1766165"/>
    <lineage>
        <taxon>Bacteria</taxon>
        <taxon>Pseudomonadati</taxon>
        <taxon>Pseudomonadota</taxon>
        <taxon>Alphaproteobacteria</taxon>
        <taxon>Rhodospirillales</taxon>
        <taxon>Rhodospirillaceae</taxon>
        <taxon>Marinibaculum</taxon>
    </lineage>
</organism>